<sequence>MNKKEEQEVRRKLKILAHAEEGNNVSRTYRYWGNPWILFTVGLAETVALAKSAVPSSRKINGKTLSGDVSLSAENVGVYPKSGGVVNGNVDATGYISGKGVYEASSIRVYSSINKPPTGELGAY</sequence>
<keyword evidence="2" id="KW-1185">Reference proteome</keyword>
<evidence type="ECO:0000313" key="1">
    <source>
        <dbReference type="EMBL" id="NHB93603.1"/>
    </source>
</evidence>
<accession>A0A7X5TII9</accession>
<proteinExistence type="predicted"/>
<evidence type="ECO:0000313" key="2">
    <source>
        <dbReference type="Proteomes" id="UP000591844"/>
    </source>
</evidence>
<gene>
    <name evidence="1" type="ORF">C5469_16215</name>
</gene>
<protein>
    <submittedName>
        <fullName evidence="1">Uncharacterized protein</fullName>
    </submittedName>
</protein>
<dbReference type="RefSeq" id="WP_166308776.1">
    <property type="nucleotide sequence ID" value="NZ_CAWPIB010000017.1"/>
</dbReference>
<name>A0A7X5TII9_9GAMM</name>
<organism evidence="1 2">
    <name type="scientific">Photorhabdus cinerea</name>
    <dbReference type="NCBI Taxonomy" id="471575"/>
    <lineage>
        <taxon>Bacteria</taxon>
        <taxon>Pseudomonadati</taxon>
        <taxon>Pseudomonadota</taxon>
        <taxon>Gammaproteobacteria</taxon>
        <taxon>Enterobacterales</taxon>
        <taxon>Morganellaceae</taxon>
        <taxon>Photorhabdus</taxon>
    </lineage>
</organism>
<dbReference type="EMBL" id="PUJW01000017">
    <property type="protein sequence ID" value="NHB93603.1"/>
    <property type="molecule type" value="Genomic_DNA"/>
</dbReference>
<dbReference type="Proteomes" id="UP000591844">
    <property type="component" value="Unassembled WGS sequence"/>
</dbReference>
<reference evidence="1 2" key="1">
    <citation type="submission" date="2018-02" db="EMBL/GenBank/DDBJ databases">
        <authorList>
            <person name="Machado R.A."/>
        </authorList>
    </citation>
    <scope>NUCLEOTIDE SEQUENCE [LARGE SCALE GENOMIC DNA]</scope>
    <source>
        <strain evidence="1 2">DSM 19724</strain>
    </source>
</reference>
<comment type="caution">
    <text evidence="1">The sequence shown here is derived from an EMBL/GenBank/DDBJ whole genome shotgun (WGS) entry which is preliminary data.</text>
</comment>
<dbReference type="AlphaFoldDB" id="A0A7X5TII9"/>